<name>A0ACC3S604_9PEZI</name>
<sequence>MLLEPDISDDEHIAAEGAAPEGLAPAPIRSLYEVTGPSALPNTGMRGTSGHVLEPDFVTRGIVTLAEAEQLTKLYLARLDPFFYHHLQNYSNLAEIRKASTLLTVTICIVAALHDPLGSEAYEKLSTELRSVVSSLMFRHRLGLDDIKALCMASYWLPDMTWILSALTLRKAISMQYHTAHLSQPAGDEHSFHRSQMWLLIYLSNEQISILQGAPLSTINRSLINWRAHMNSAFSSEGDLRLTSHIDLLLILGRARELFGLDPRKPVPEGLTSSIHDIIAQIDEWGRTWSGRLARNQWLGDFPSEAVRLHWQFARFYICSYAFRGLNLGHSGPAPMPTGLRDIAHVAISTANSILDLLIESEPMRACLVGVPHYFHTMFAFAVVFLLKVATRYREFLDIDVVAALETSKRVLQVFQQRPAARQHLVHRISKGLKDMIEQAEKQVVANGHKGTELASGAHPLLASDNIDQDSLALPPDMAQWLDLDNGDFLSMPLHSWNWDLET</sequence>
<dbReference type="EMBL" id="JAMKPW020000041">
    <property type="protein sequence ID" value="KAK8196783.1"/>
    <property type="molecule type" value="Genomic_DNA"/>
</dbReference>
<proteinExistence type="predicted"/>
<dbReference type="Proteomes" id="UP001320706">
    <property type="component" value="Unassembled WGS sequence"/>
</dbReference>
<accession>A0ACC3S604</accession>
<gene>
    <name evidence="1" type="ORF">M8818_006950</name>
</gene>
<comment type="caution">
    <text evidence="1">The sequence shown here is derived from an EMBL/GenBank/DDBJ whole genome shotgun (WGS) entry which is preliminary data.</text>
</comment>
<reference evidence="1" key="1">
    <citation type="submission" date="2024-02" db="EMBL/GenBank/DDBJ databases">
        <title>Metagenome Assembled Genome of Zalaria obscura JY119.</title>
        <authorList>
            <person name="Vighnesh L."/>
            <person name="Jagadeeshwari U."/>
            <person name="Venkata Ramana C."/>
            <person name="Sasikala C."/>
        </authorList>
    </citation>
    <scope>NUCLEOTIDE SEQUENCE</scope>
    <source>
        <strain evidence="1">JY119</strain>
    </source>
</reference>
<protein>
    <submittedName>
        <fullName evidence="1">Uncharacterized protein</fullName>
    </submittedName>
</protein>
<keyword evidence="2" id="KW-1185">Reference proteome</keyword>
<evidence type="ECO:0000313" key="2">
    <source>
        <dbReference type="Proteomes" id="UP001320706"/>
    </source>
</evidence>
<organism evidence="1 2">
    <name type="scientific">Zalaria obscura</name>
    <dbReference type="NCBI Taxonomy" id="2024903"/>
    <lineage>
        <taxon>Eukaryota</taxon>
        <taxon>Fungi</taxon>
        <taxon>Dikarya</taxon>
        <taxon>Ascomycota</taxon>
        <taxon>Pezizomycotina</taxon>
        <taxon>Dothideomycetes</taxon>
        <taxon>Dothideomycetidae</taxon>
        <taxon>Dothideales</taxon>
        <taxon>Zalariaceae</taxon>
        <taxon>Zalaria</taxon>
    </lineage>
</organism>
<evidence type="ECO:0000313" key="1">
    <source>
        <dbReference type="EMBL" id="KAK8196783.1"/>
    </source>
</evidence>